<dbReference type="EMBL" id="AZGA01000007">
    <property type="protein sequence ID" value="KRM36090.1"/>
    <property type="molecule type" value="Genomic_DNA"/>
</dbReference>
<dbReference type="PATRIC" id="fig|1423734.3.peg.122"/>
<proteinExistence type="predicted"/>
<dbReference type="AlphaFoldDB" id="A0A0R1Y1J7"/>
<dbReference type="RefSeq" id="WP_057002367.1">
    <property type="nucleotide sequence ID" value="NZ_AZGA01000007.1"/>
</dbReference>
<evidence type="ECO:0000313" key="2">
    <source>
        <dbReference type="Proteomes" id="UP000051236"/>
    </source>
</evidence>
<comment type="caution">
    <text evidence="1">The sequence shown here is derived from an EMBL/GenBank/DDBJ whole genome shotgun (WGS) entry which is preliminary data.</text>
</comment>
<gene>
    <name evidence="1" type="ORF">FC83_GL000123</name>
</gene>
<reference evidence="1 2" key="1">
    <citation type="journal article" date="2015" name="Genome Announc.">
        <title>Expanding the biotechnology potential of lactobacilli through comparative genomics of 213 strains and associated genera.</title>
        <authorList>
            <person name="Sun Z."/>
            <person name="Harris H.M."/>
            <person name="McCann A."/>
            <person name="Guo C."/>
            <person name="Argimon S."/>
            <person name="Zhang W."/>
            <person name="Yang X."/>
            <person name="Jeffery I.B."/>
            <person name="Cooney J.C."/>
            <person name="Kagawa T.F."/>
            <person name="Liu W."/>
            <person name="Song Y."/>
            <person name="Salvetti E."/>
            <person name="Wrobel A."/>
            <person name="Rasinkangas P."/>
            <person name="Parkhill J."/>
            <person name="Rea M.C."/>
            <person name="O'Sullivan O."/>
            <person name="Ritari J."/>
            <person name="Douillard F.P."/>
            <person name="Paul Ross R."/>
            <person name="Yang R."/>
            <person name="Briner A.E."/>
            <person name="Felis G.E."/>
            <person name="de Vos W.M."/>
            <person name="Barrangou R."/>
            <person name="Klaenhammer T.R."/>
            <person name="Caufield P.W."/>
            <person name="Cui Y."/>
            <person name="Zhang H."/>
            <person name="O'Toole P.W."/>
        </authorList>
    </citation>
    <scope>NUCLEOTIDE SEQUENCE [LARGE SCALE GENOMIC DNA]</scope>
    <source>
        <strain evidence="1 2">DSM 18527</strain>
    </source>
</reference>
<sequence>MAADSTLTQYLQQKDLTLAQYPEPIQAELTEHTETINEPGGFSQLPAAFINETALLKDTTTAAVWDELLAFEANHYLSGRINYHNRINDGHLQTQIATDAQALKQALEAQGQGQLLADLYPWLYGEATIGHYHNLREKMKALYTAAKLPQPQLYDDIYEINKNEYINLWVLLMIHWLQTTA</sequence>
<dbReference type="Proteomes" id="UP000051236">
    <property type="component" value="Unassembled WGS sequence"/>
</dbReference>
<evidence type="ECO:0000313" key="1">
    <source>
        <dbReference type="EMBL" id="KRM36090.1"/>
    </source>
</evidence>
<keyword evidence="2" id="KW-1185">Reference proteome</keyword>
<protein>
    <submittedName>
        <fullName evidence="1">Uncharacterized protein</fullName>
    </submittedName>
</protein>
<accession>A0A0R1Y1J7</accession>
<name>A0A0R1Y1J7_9LACO</name>
<organism evidence="1 2">
    <name type="scientific">Agrilactobacillus composti DSM 18527 = JCM 14202</name>
    <dbReference type="NCBI Taxonomy" id="1423734"/>
    <lineage>
        <taxon>Bacteria</taxon>
        <taxon>Bacillati</taxon>
        <taxon>Bacillota</taxon>
        <taxon>Bacilli</taxon>
        <taxon>Lactobacillales</taxon>
        <taxon>Lactobacillaceae</taxon>
        <taxon>Agrilactobacillus</taxon>
    </lineage>
</organism>